<evidence type="ECO:0008006" key="4">
    <source>
        <dbReference type="Google" id="ProtNLM"/>
    </source>
</evidence>
<keyword evidence="3" id="KW-1185">Reference proteome</keyword>
<protein>
    <recommendedName>
        <fullName evidence="4">Secreted protein</fullName>
    </recommendedName>
</protein>
<organism evidence="2 3">
    <name type="scientific">Ornithinimicrobium faecis</name>
    <dbReference type="NCBI Taxonomy" id="2934158"/>
    <lineage>
        <taxon>Bacteria</taxon>
        <taxon>Bacillati</taxon>
        <taxon>Actinomycetota</taxon>
        <taxon>Actinomycetes</taxon>
        <taxon>Micrococcales</taxon>
        <taxon>Ornithinimicrobiaceae</taxon>
        <taxon>Ornithinimicrobium</taxon>
    </lineage>
</organism>
<reference evidence="2" key="1">
    <citation type="submission" date="2022-06" db="EMBL/GenBank/DDBJ databases">
        <title>Ornithinimicrobium HY1793.</title>
        <authorList>
            <person name="Huang Y."/>
        </authorList>
    </citation>
    <scope>NUCLEOTIDE SEQUENCE</scope>
    <source>
        <strain evidence="2">HY1793</strain>
    </source>
</reference>
<evidence type="ECO:0000256" key="1">
    <source>
        <dbReference type="SAM" id="SignalP"/>
    </source>
</evidence>
<name>A0ABY4YQM6_9MICO</name>
<gene>
    <name evidence="2" type="ORF">NF556_12440</name>
</gene>
<accession>A0ABY4YQM6</accession>
<evidence type="ECO:0000313" key="3">
    <source>
        <dbReference type="Proteomes" id="UP001056455"/>
    </source>
</evidence>
<keyword evidence="1" id="KW-0732">Signal</keyword>
<feature type="chain" id="PRO_5046721853" description="Secreted protein" evidence="1">
    <location>
        <begin position="29"/>
        <end position="147"/>
    </location>
</feature>
<dbReference type="EMBL" id="CP099489">
    <property type="protein sequence ID" value="USQ78447.1"/>
    <property type="molecule type" value="Genomic_DNA"/>
</dbReference>
<dbReference type="Proteomes" id="UP001056455">
    <property type="component" value="Chromosome"/>
</dbReference>
<dbReference type="RefSeq" id="WP_252591245.1">
    <property type="nucleotide sequence ID" value="NZ_CP099489.1"/>
</dbReference>
<evidence type="ECO:0000313" key="2">
    <source>
        <dbReference type="EMBL" id="USQ78447.1"/>
    </source>
</evidence>
<feature type="signal peptide" evidence="1">
    <location>
        <begin position="1"/>
        <end position="28"/>
    </location>
</feature>
<proteinExistence type="predicted"/>
<sequence length="147" mass="15831">MKMFKRAVATTAALLIGGTMFAGLPANAAGTNCDGSQVRTCINVRISGDTATPAARITDVSDGVDFQVNATHVVLQKYHNGAWVNAADKVKDFDGWHDRQDLAVGDSKACEAGQVIKVRAKARFDWKRAGTDHEWAYSKPVNLVCAH</sequence>